<dbReference type="InterPro" id="IPR012334">
    <property type="entry name" value="Pectin_lyas_fold"/>
</dbReference>
<accession>A0A9D9HRV5</accession>
<evidence type="ECO:0000313" key="1">
    <source>
        <dbReference type="EMBL" id="MBO8459051.1"/>
    </source>
</evidence>
<sequence length="428" mass="47255">MENQATTNGNIFYVSLEKGSARAEGTQQAPMKDIQKAIDKATNGDLIRIAQGNYLGTLDRGWIEIKGKYVSLEGGWNDDFTERKPTQYITRIQPTVAQRGTIGQGLLMIEAFADKNAQIIIDGIFFDLGLVHEYAKADPTDERFGCPEGCETGRIMPVGNPPNKTIRLIGGKVAGKLVIRNCMFLNASYNGIIMTSLGGAWEICNNVFVANLYASCEINGGLNPVTGAHQSTVDFHHNTVLFSWPTTKEMESMGYGYRFKNGADHNVHHNIFGCNNFGALDAGWDDSNLPADKRKICSAYDNLFFMNKGDLVMAGTSGGKWLFVPGKRFDEVEMLTQYENNKEIPESSQFKDVIDQPYLKGFASLKVMTTESFDPNSSANFLRTAFGLNMMGTATTRVSMFGNRYNFDKAVQLFGAEPEYGAQLPEGN</sequence>
<dbReference type="AlphaFoldDB" id="A0A9D9HRV5"/>
<protein>
    <recommendedName>
        <fullName evidence="3">DUF1565 domain-containing protein</fullName>
    </recommendedName>
</protein>
<evidence type="ECO:0000313" key="2">
    <source>
        <dbReference type="Proteomes" id="UP000823641"/>
    </source>
</evidence>
<proteinExistence type="predicted"/>
<comment type="caution">
    <text evidence="1">The sequence shown here is derived from an EMBL/GenBank/DDBJ whole genome shotgun (WGS) entry which is preliminary data.</text>
</comment>
<reference evidence="1" key="1">
    <citation type="submission" date="2020-10" db="EMBL/GenBank/DDBJ databases">
        <authorList>
            <person name="Gilroy R."/>
        </authorList>
    </citation>
    <scope>NUCLEOTIDE SEQUENCE</scope>
    <source>
        <strain evidence="1">G3-3990</strain>
    </source>
</reference>
<organism evidence="1 2">
    <name type="scientific">Candidatus Gallipaludibacter merdavium</name>
    <dbReference type="NCBI Taxonomy" id="2840839"/>
    <lineage>
        <taxon>Bacteria</taxon>
        <taxon>Pseudomonadati</taxon>
        <taxon>Bacteroidota</taxon>
        <taxon>Bacteroidia</taxon>
        <taxon>Bacteroidales</taxon>
        <taxon>Candidatus Gallipaludibacter</taxon>
    </lineage>
</organism>
<gene>
    <name evidence="1" type="ORF">IAA73_01770</name>
</gene>
<dbReference type="InterPro" id="IPR011050">
    <property type="entry name" value="Pectin_lyase_fold/virulence"/>
</dbReference>
<evidence type="ECO:0008006" key="3">
    <source>
        <dbReference type="Google" id="ProtNLM"/>
    </source>
</evidence>
<name>A0A9D9HRV5_9BACT</name>
<dbReference type="Gene3D" id="2.160.20.10">
    <property type="entry name" value="Single-stranded right-handed beta-helix, Pectin lyase-like"/>
    <property type="match status" value="1"/>
</dbReference>
<dbReference type="Proteomes" id="UP000823641">
    <property type="component" value="Unassembled WGS sequence"/>
</dbReference>
<dbReference type="SUPFAM" id="SSF51126">
    <property type="entry name" value="Pectin lyase-like"/>
    <property type="match status" value="1"/>
</dbReference>
<reference evidence="1" key="2">
    <citation type="journal article" date="2021" name="PeerJ">
        <title>Extensive microbial diversity within the chicken gut microbiome revealed by metagenomics and culture.</title>
        <authorList>
            <person name="Gilroy R."/>
            <person name="Ravi A."/>
            <person name="Getino M."/>
            <person name="Pursley I."/>
            <person name="Horton D.L."/>
            <person name="Alikhan N.F."/>
            <person name="Baker D."/>
            <person name="Gharbi K."/>
            <person name="Hall N."/>
            <person name="Watson M."/>
            <person name="Adriaenssens E.M."/>
            <person name="Foster-Nyarko E."/>
            <person name="Jarju S."/>
            <person name="Secka A."/>
            <person name="Antonio M."/>
            <person name="Oren A."/>
            <person name="Chaudhuri R.R."/>
            <person name="La Ragione R."/>
            <person name="Hildebrand F."/>
            <person name="Pallen M.J."/>
        </authorList>
    </citation>
    <scope>NUCLEOTIDE SEQUENCE</scope>
    <source>
        <strain evidence="1">G3-3990</strain>
    </source>
</reference>
<dbReference type="EMBL" id="JADIMG010000017">
    <property type="protein sequence ID" value="MBO8459051.1"/>
    <property type="molecule type" value="Genomic_DNA"/>
</dbReference>